<accession>A0A5C6V5I9</accession>
<sequence>MQRRRGTRIQSDLCVLTPVRRIRGGWWDSLGLWRWLGIGASIAALSLLAVNLVVLREVQQSVRAVVQHGHLVARIARNDGVAYWTATIGIKHASLVIVPAVVP</sequence>
<evidence type="ECO:0000313" key="3">
    <source>
        <dbReference type="Proteomes" id="UP000321776"/>
    </source>
</evidence>
<evidence type="ECO:0000256" key="1">
    <source>
        <dbReference type="SAM" id="Phobius"/>
    </source>
</evidence>
<name>A0A5C6V5I9_9BURK</name>
<keyword evidence="1" id="KW-0812">Transmembrane</keyword>
<protein>
    <submittedName>
        <fullName evidence="2">Uncharacterized protein</fullName>
    </submittedName>
</protein>
<dbReference type="Proteomes" id="UP000321776">
    <property type="component" value="Unassembled WGS sequence"/>
</dbReference>
<dbReference type="AlphaFoldDB" id="A0A5C6V5I9"/>
<keyword evidence="1" id="KW-1133">Transmembrane helix</keyword>
<feature type="transmembrane region" description="Helical" evidence="1">
    <location>
        <begin position="32"/>
        <end position="54"/>
    </location>
</feature>
<keyword evidence="1" id="KW-0472">Membrane</keyword>
<evidence type="ECO:0000313" key="2">
    <source>
        <dbReference type="EMBL" id="TXC80397.1"/>
    </source>
</evidence>
<dbReference type="EMBL" id="VOQS01000005">
    <property type="protein sequence ID" value="TXC80397.1"/>
    <property type="molecule type" value="Genomic_DNA"/>
</dbReference>
<organism evidence="2 3">
    <name type="scientific">Paraburkholderia azotifigens</name>
    <dbReference type="NCBI Taxonomy" id="2057004"/>
    <lineage>
        <taxon>Bacteria</taxon>
        <taxon>Pseudomonadati</taxon>
        <taxon>Pseudomonadota</taxon>
        <taxon>Betaproteobacteria</taxon>
        <taxon>Burkholderiales</taxon>
        <taxon>Burkholderiaceae</taxon>
        <taxon>Paraburkholderia</taxon>
    </lineage>
</organism>
<gene>
    <name evidence="2" type="ORF">FRZ40_39660</name>
</gene>
<comment type="caution">
    <text evidence="2">The sequence shown here is derived from an EMBL/GenBank/DDBJ whole genome shotgun (WGS) entry which is preliminary data.</text>
</comment>
<reference evidence="2 3" key="1">
    <citation type="journal article" date="2018" name="Int. J. Syst. Evol. Microbiol.">
        <title>Paraburkholderia azotifigens sp. nov., a nitrogen-fixing bacterium isolated from paddy soil.</title>
        <authorList>
            <person name="Choi G.M."/>
            <person name="Im W.T."/>
        </authorList>
    </citation>
    <scope>NUCLEOTIDE SEQUENCE [LARGE SCALE GENOMIC DNA]</scope>
    <source>
        <strain evidence="2 3">NF 2-5-3</strain>
    </source>
</reference>
<proteinExistence type="predicted"/>